<sequence length="346" mass="39465">RFFRWLVYIAGLFAWNCGESEGVHDYIPPPIPEPEMETTVVVEIEYQSFMSMVRLENGDILVGTYCFPEETAYLYKIGNVLPIASVDVGEAIFRITEDKGNIILACEHRGEIYVTGLDVYDFYLYETLKAGRHKGAFDAKRLLGELVMVGGGEIYTDGYGTTENFGNDYYVKFAFQVNETALVAGYSYINQCAGWFHSENCIDWIWENIGPKYSRFMAAAVSIDPQYIYLVGTNNYKDGHNHDAATLWVYDTLIGTLTQLWCFEGFDYASCIQETEDGRIFFGLTKGWRSQSPGATLVEWDGQKPQLIEEFDEAEIREIVFKDEKIYCATRLDKVRGRVYEISGVL</sequence>
<name>A0A0F9HAH8_9ZZZZ</name>
<dbReference type="SUPFAM" id="SSF82171">
    <property type="entry name" value="DPP6 N-terminal domain-like"/>
    <property type="match status" value="1"/>
</dbReference>
<reference evidence="1" key="1">
    <citation type="journal article" date="2015" name="Nature">
        <title>Complex archaea that bridge the gap between prokaryotes and eukaryotes.</title>
        <authorList>
            <person name="Spang A."/>
            <person name="Saw J.H."/>
            <person name="Jorgensen S.L."/>
            <person name="Zaremba-Niedzwiedzka K."/>
            <person name="Martijn J."/>
            <person name="Lind A.E."/>
            <person name="van Eijk R."/>
            <person name="Schleper C."/>
            <person name="Guy L."/>
            <person name="Ettema T.J."/>
        </authorList>
    </citation>
    <scope>NUCLEOTIDE SEQUENCE</scope>
</reference>
<organism evidence="1">
    <name type="scientific">marine sediment metagenome</name>
    <dbReference type="NCBI Taxonomy" id="412755"/>
    <lineage>
        <taxon>unclassified sequences</taxon>
        <taxon>metagenomes</taxon>
        <taxon>ecological metagenomes</taxon>
    </lineage>
</organism>
<feature type="non-terminal residue" evidence="1">
    <location>
        <position position="1"/>
    </location>
</feature>
<comment type="caution">
    <text evidence="1">The sequence shown here is derived from an EMBL/GenBank/DDBJ whole genome shotgun (WGS) entry which is preliminary data.</text>
</comment>
<accession>A0A0F9HAH8</accession>
<proteinExistence type="predicted"/>
<evidence type="ECO:0000313" key="1">
    <source>
        <dbReference type="EMBL" id="KKL72102.1"/>
    </source>
</evidence>
<protein>
    <submittedName>
        <fullName evidence="1">Uncharacterized protein</fullName>
    </submittedName>
</protein>
<gene>
    <name evidence="1" type="ORF">LCGC14_2088300</name>
</gene>
<dbReference type="EMBL" id="LAZR01025377">
    <property type="protein sequence ID" value="KKL72102.1"/>
    <property type="molecule type" value="Genomic_DNA"/>
</dbReference>
<dbReference type="AlphaFoldDB" id="A0A0F9HAH8"/>